<dbReference type="InterPro" id="IPR003439">
    <property type="entry name" value="ABC_transporter-like_ATP-bd"/>
</dbReference>
<dbReference type="PANTHER" id="PTHR43297:SF7">
    <property type="entry name" value="D,D-DIPEPTIDE TRANSPORT ATP-BINDING PROTEIN DDPD-RELATED"/>
    <property type="match status" value="1"/>
</dbReference>
<dbReference type="InterPro" id="IPR027417">
    <property type="entry name" value="P-loop_NTPase"/>
</dbReference>
<keyword evidence="6" id="KW-0067">ATP-binding</keyword>
<evidence type="ECO:0000256" key="7">
    <source>
        <dbReference type="ARBA" id="ARBA00023136"/>
    </source>
</evidence>
<dbReference type="GO" id="GO:0005524">
    <property type="term" value="F:ATP binding"/>
    <property type="evidence" value="ECO:0007669"/>
    <property type="project" value="UniProtKB-KW"/>
</dbReference>
<dbReference type="Pfam" id="PF00005">
    <property type="entry name" value="ABC_tran"/>
    <property type="match status" value="2"/>
</dbReference>
<evidence type="ECO:0000256" key="5">
    <source>
        <dbReference type="ARBA" id="ARBA00022741"/>
    </source>
</evidence>
<reference evidence="9 10" key="1">
    <citation type="submission" date="2017-08" db="EMBL/GenBank/DDBJ databases">
        <title>Reclassification of Bisgaard taxon 37 and 44.</title>
        <authorList>
            <person name="Christensen H."/>
        </authorList>
    </citation>
    <scope>NUCLEOTIDE SEQUENCE [LARGE SCALE GENOMIC DNA]</scope>
    <source>
        <strain evidence="9 10">EEAB3T1</strain>
    </source>
</reference>
<keyword evidence="4" id="KW-1003">Cell membrane</keyword>
<dbReference type="SUPFAM" id="SSF52540">
    <property type="entry name" value="P-loop containing nucleoside triphosphate hydrolases"/>
    <property type="match status" value="2"/>
</dbReference>
<dbReference type="RefSeq" id="WP_119534249.1">
    <property type="nucleotide sequence ID" value="NZ_NRJF01000041.1"/>
</dbReference>
<comment type="subcellular location">
    <subcellularLocation>
        <location evidence="1">Cell inner membrane</location>
        <topology evidence="1">Peripheral membrane protein</topology>
    </subcellularLocation>
</comment>
<evidence type="ECO:0000259" key="8">
    <source>
        <dbReference type="PROSITE" id="PS50893"/>
    </source>
</evidence>
<comment type="caution">
    <text evidence="9">The sequence shown here is derived from an EMBL/GenBank/DDBJ whole genome shotgun (WGS) entry which is preliminary data.</text>
</comment>
<evidence type="ECO:0000256" key="2">
    <source>
        <dbReference type="ARBA" id="ARBA00005417"/>
    </source>
</evidence>
<gene>
    <name evidence="9" type="ORF">CKF59_01660</name>
</gene>
<sequence length="467" mass="51283">MSKAAGLIELHEVGVYLRDGSCIVEPINFTLEAGQALTLLGQTGSGKSLLAQALMADLPPDLLVQGQIKFQGQELSSKQRQELWGRQWLMLPQEPREALDPTMPLGKQVAEGFRYVAQKPKAQAWQLMLKKLQGLGLGKFVNFYPHQISGGMAQRAAFAAATCLEGQLLIADEPTKGLDEYSRQQVIDLLKAQQEAGVAILTITHDLEVAKQLGGKIMVLAQGKLCEQGLAPQVLSAPQHPYTQAIIEASQWAAGAKARSQAVQPHVEIEHLTLHRGKREIVKDLSFKLYPGQVVGLYGPSGVGKSTIGEAVCGLLKPSAGKITWHLASAKGRPQVLKLYQDPLTSFATHVTLRTLLQDVIKKHQLNPQLVPQLMEKLQLNPALLERKADQVSGGELQRLAILRVLLFEPKVIFADEITSRLDPLTQRQILDYLVQAIKDLDCALLLVSHERGLIDYYCQQVIDLTA</sequence>
<dbReference type="EMBL" id="NRJF01000041">
    <property type="protein sequence ID" value="RIY37491.1"/>
    <property type="molecule type" value="Genomic_DNA"/>
</dbReference>
<evidence type="ECO:0000256" key="4">
    <source>
        <dbReference type="ARBA" id="ARBA00022475"/>
    </source>
</evidence>
<dbReference type="AlphaFoldDB" id="A0A3A1YIS1"/>
<evidence type="ECO:0000256" key="1">
    <source>
        <dbReference type="ARBA" id="ARBA00004417"/>
    </source>
</evidence>
<dbReference type="OrthoDB" id="9784450at2"/>
<dbReference type="GO" id="GO:0005886">
    <property type="term" value="C:plasma membrane"/>
    <property type="evidence" value="ECO:0007669"/>
    <property type="project" value="UniProtKB-SubCell"/>
</dbReference>
<feature type="domain" description="ABC transporter" evidence="8">
    <location>
        <begin position="8"/>
        <end position="247"/>
    </location>
</feature>
<evidence type="ECO:0000256" key="6">
    <source>
        <dbReference type="ARBA" id="ARBA00022840"/>
    </source>
</evidence>
<dbReference type="InterPro" id="IPR003593">
    <property type="entry name" value="AAA+_ATPase"/>
</dbReference>
<proteinExistence type="inferred from homology"/>
<keyword evidence="10" id="KW-1185">Reference proteome</keyword>
<protein>
    <recommendedName>
        <fullName evidence="8">ABC transporter domain-containing protein</fullName>
    </recommendedName>
</protein>
<organism evidence="9 10">
    <name type="scientific">Psittacicella gerlachiana</name>
    <dbReference type="NCBI Taxonomy" id="2028574"/>
    <lineage>
        <taxon>Bacteria</taxon>
        <taxon>Pseudomonadati</taxon>
        <taxon>Pseudomonadota</taxon>
        <taxon>Gammaproteobacteria</taxon>
        <taxon>Pasteurellales</taxon>
        <taxon>Psittacicellaceae</taxon>
        <taxon>Psittacicella</taxon>
    </lineage>
</organism>
<feature type="domain" description="ABC transporter" evidence="8">
    <location>
        <begin position="267"/>
        <end position="467"/>
    </location>
</feature>
<dbReference type="GO" id="GO:0016887">
    <property type="term" value="F:ATP hydrolysis activity"/>
    <property type="evidence" value="ECO:0007669"/>
    <property type="project" value="InterPro"/>
</dbReference>
<dbReference type="Proteomes" id="UP000265964">
    <property type="component" value="Unassembled WGS sequence"/>
</dbReference>
<dbReference type="Gene3D" id="3.40.50.300">
    <property type="entry name" value="P-loop containing nucleotide triphosphate hydrolases"/>
    <property type="match status" value="2"/>
</dbReference>
<dbReference type="PROSITE" id="PS00211">
    <property type="entry name" value="ABC_TRANSPORTER_1"/>
    <property type="match status" value="2"/>
</dbReference>
<keyword evidence="5" id="KW-0547">Nucleotide-binding</keyword>
<keyword evidence="7" id="KW-0472">Membrane</keyword>
<accession>A0A3A1YIS1</accession>
<keyword evidence="3" id="KW-0813">Transport</keyword>
<dbReference type="InterPro" id="IPR017871">
    <property type="entry name" value="ABC_transporter-like_CS"/>
</dbReference>
<dbReference type="PANTHER" id="PTHR43297">
    <property type="entry name" value="OLIGOPEPTIDE TRANSPORT ATP-BINDING PROTEIN APPD"/>
    <property type="match status" value="1"/>
</dbReference>
<name>A0A3A1YIS1_9GAMM</name>
<dbReference type="InterPro" id="IPR050388">
    <property type="entry name" value="ABC_Ni/Peptide_Import"/>
</dbReference>
<comment type="similarity">
    <text evidence="2">Belongs to the ABC transporter superfamily.</text>
</comment>
<dbReference type="PROSITE" id="PS50893">
    <property type="entry name" value="ABC_TRANSPORTER_2"/>
    <property type="match status" value="2"/>
</dbReference>
<evidence type="ECO:0000256" key="3">
    <source>
        <dbReference type="ARBA" id="ARBA00022448"/>
    </source>
</evidence>
<dbReference type="SMART" id="SM00382">
    <property type="entry name" value="AAA"/>
    <property type="match status" value="2"/>
</dbReference>
<evidence type="ECO:0000313" key="9">
    <source>
        <dbReference type="EMBL" id="RIY37491.1"/>
    </source>
</evidence>
<evidence type="ECO:0000313" key="10">
    <source>
        <dbReference type="Proteomes" id="UP000265964"/>
    </source>
</evidence>